<evidence type="ECO:0000256" key="4">
    <source>
        <dbReference type="SAM" id="MobiDB-lite"/>
    </source>
</evidence>
<reference evidence="6 7" key="1">
    <citation type="submission" date="2011-11" db="EMBL/GenBank/DDBJ databases">
        <title>Complete sequence of Granulicella mallensis MP5ACTX8.</title>
        <authorList>
            <consortium name="US DOE Joint Genome Institute"/>
            <person name="Lucas S."/>
            <person name="Copeland A."/>
            <person name="Lapidus A."/>
            <person name="Cheng J.-F."/>
            <person name="Goodwin L."/>
            <person name="Pitluck S."/>
            <person name="Peters L."/>
            <person name="Lu M."/>
            <person name="Detter J.C."/>
            <person name="Han C."/>
            <person name="Tapia R."/>
            <person name="Land M."/>
            <person name="Hauser L."/>
            <person name="Kyrpides N."/>
            <person name="Ivanova N."/>
            <person name="Mikhailova N."/>
            <person name="Pagani I."/>
            <person name="Rawat S."/>
            <person name="Mannisto M."/>
            <person name="Haggblom M."/>
            <person name="Woyke T."/>
        </authorList>
    </citation>
    <scope>NUCLEOTIDE SEQUENCE [LARGE SCALE GENOMIC DNA]</scope>
    <source>
        <strain evidence="7">ATCC BAA-1857 / DSM 23137 / MP5ACTX8</strain>
    </source>
</reference>
<proteinExistence type="predicted"/>
<feature type="domain" description="HTH gntR-type" evidence="5">
    <location>
        <begin position="12"/>
        <end position="80"/>
    </location>
</feature>
<dbReference type="AlphaFoldDB" id="G8NSK5"/>
<keyword evidence="1" id="KW-0805">Transcription regulation</keyword>
<evidence type="ECO:0000259" key="5">
    <source>
        <dbReference type="PROSITE" id="PS50949"/>
    </source>
</evidence>
<evidence type="ECO:0000256" key="3">
    <source>
        <dbReference type="ARBA" id="ARBA00023163"/>
    </source>
</evidence>
<gene>
    <name evidence="6" type="ordered locus">AciX8_4306</name>
</gene>
<dbReference type="GO" id="GO:0003700">
    <property type="term" value="F:DNA-binding transcription factor activity"/>
    <property type="evidence" value="ECO:0007669"/>
    <property type="project" value="InterPro"/>
</dbReference>
<dbReference type="SUPFAM" id="SSF46785">
    <property type="entry name" value="Winged helix' DNA-binding domain"/>
    <property type="match status" value="1"/>
</dbReference>
<feature type="region of interest" description="Disordered" evidence="4">
    <location>
        <begin position="124"/>
        <end position="147"/>
    </location>
</feature>
<dbReference type="STRING" id="682795.AciX8_4306"/>
<dbReference type="PANTHER" id="PTHR38445">
    <property type="entry name" value="HTH-TYPE TRANSCRIPTIONAL REPRESSOR YTRA"/>
    <property type="match status" value="1"/>
</dbReference>
<dbReference type="Proteomes" id="UP000007113">
    <property type="component" value="Chromosome"/>
</dbReference>
<sequence>MLSLRISASSGVPVYLQLEQQIKQAIASGVLHAGDPLPSTRRTAADLRINPNTVARAFQNLEREGIIRTVPGGGTFVASLTALGPGLLKAEKLRRLRPHVAQLAVEASQLRLSSADLHKLLDSELQELEQSRRTHASPSSEDPAGNP</sequence>
<dbReference type="Gene3D" id="1.10.10.10">
    <property type="entry name" value="Winged helix-like DNA-binding domain superfamily/Winged helix DNA-binding domain"/>
    <property type="match status" value="1"/>
</dbReference>
<evidence type="ECO:0000313" key="7">
    <source>
        <dbReference type="Proteomes" id="UP000007113"/>
    </source>
</evidence>
<dbReference type="CDD" id="cd07377">
    <property type="entry name" value="WHTH_GntR"/>
    <property type="match status" value="1"/>
</dbReference>
<keyword evidence="3" id="KW-0804">Transcription</keyword>
<dbReference type="InterPro" id="IPR036388">
    <property type="entry name" value="WH-like_DNA-bd_sf"/>
</dbReference>
<dbReference type="InterPro" id="IPR036390">
    <property type="entry name" value="WH_DNA-bd_sf"/>
</dbReference>
<organism evidence="6 7">
    <name type="scientific">Granulicella mallensis (strain ATCC BAA-1857 / DSM 23137 / MP5ACTX8)</name>
    <dbReference type="NCBI Taxonomy" id="682795"/>
    <lineage>
        <taxon>Bacteria</taxon>
        <taxon>Pseudomonadati</taxon>
        <taxon>Acidobacteriota</taxon>
        <taxon>Terriglobia</taxon>
        <taxon>Terriglobales</taxon>
        <taxon>Acidobacteriaceae</taxon>
        <taxon>Granulicella</taxon>
    </lineage>
</organism>
<name>G8NSK5_GRAMM</name>
<dbReference type="EMBL" id="CP003130">
    <property type="protein sequence ID" value="AEU38581.1"/>
    <property type="molecule type" value="Genomic_DNA"/>
</dbReference>
<dbReference type="Pfam" id="PF00392">
    <property type="entry name" value="GntR"/>
    <property type="match status" value="1"/>
</dbReference>
<evidence type="ECO:0000256" key="1">
    <source>
        <dbReference type="ARBA" id="ARBA00023015"/>
    </source>
</evidence>
<dbReference type="eggNOG" id="COG1725">
    <property type="taxonomic scope" value="Bacteria"/>
</dbReference>
<keyword evidence="7" id="KW-1185">Reference proteome</keyword>
<dbReference type="InterPro" id="IPR000524">
    <property type="entry name" value="Tscrpt_reg_HTH_GntR"/>
</dbReference>
<keyword evidence="2" id="KW-0238">DNA-binding</keyword>
<dbReference type="RefSeq" id="WP_014267452.1">
    <property type="nucleotide sequence ID" value="NC_016631.1"/>
</dbReference>
<accession>G8NSK5</accession>
<dbReference type="HOGENOM" id="CLU_017584_10_4_0"/>
<dbReference type="PANTHER" id="PTHR38445:SF7">
    <property type="entry name" value="GNTR-FAMILY TRANSCRIPTIONAL REGULATOR"/>
    <property type="match status" value="1"/>
</dbReference>
<dbReference type="GO" id="GO:0003677">
    <property type="term" value="F:DNA binding"/>
    <property type="evidence" value="ECO:0007669"/>
    <property type="project" value="UniProtKB-KW"/>
</dbReference>
<protein>
    <submittedName>
        <fullName evidence="6">Transcriptional regulator, GntR family</fullName>
    </submittedName>
</protein>
<dbReference type="SMART" id="SM00345">
    <property type="entry name" value="HTH_GNTR"/>
    <property type="match status" value="1"/>
</dbReference>
<dbReference type="KEGG" id="gma:AciX8_4306"/>
<evidence type="ECO:0000313" key="6">
    <source>
        <dbReference type="EMBL" id="AEU38581.1"/>
    </source>
</evidence>
<dbReference type="OrthoDB" id="362473at2"/>
<evidence type="ECO:0000256" key="2">
    <source>
        <dbReference type="ARBA" id="ARBA00023125"/>
    </source>
</evidence>
<dbReference type="PROSITE" id="PS50949">
    <property type="entry name" value="HTH_GNTR"/>
    <property type="match status" value="1"/>
</dbReference>